<comment type="caution">
    <text evidence="6">The sequence shown here is derived from an EMBL/GenBank/DDBJ whole genome shotgun (WGS) entry which is preliminary data.</text>
</comment>
<dbReference type="InterPro" id="IPR050109">
    <property type="entry name" value="HTH-type_TetR-like_transc_reg"/>
</dbReference>
<keyword evidence="3" id="KW-0804">Transcription</keyword>
<evidence type="ECO:0000313" key="7">
    <source>
        <dbReference type="Proteomes" id="UP001589647"/>
    </source>
</evidence>
<feature type="domain" description="HTH tetR-type" evidence="5">
    <location>
        <begin position="31"/>
        <end position="91"/>
    </location>
</feature>
<name>A0ABV5ISW2_9ACTN</name>
<dbReference type="Pfam" id="PF00440">
    <property type="entry name" value="TetR_N"/>
    <property type="match status" value="1"/>
</dbReference>
<dbReference type="InterPro" id="IPR036271">
    <property type="entry name" value="Tet_transcr_reg_TetR-rel_C_sf"/>
</dbReference>
<protein>
    <submittedName>
        <fullName evidence="6">TetR/AcrR family transcriptional regulator</fullName>
    </submittedName>
</protein>
<dbReference type="InterPro" id="IPR009057">
    <property type="entry name" value="Homeodomain-like_sf"/>
</dbReference>
<evidence type="ECO:0000313" key="6">
    <source>
        <dbReference type="EMBL" id="MFB9207647.1"/>
    </source>
</evidence>
<dbReference type="InterPro" id="IPR004111">
    <property type="entry name" value="Repressor_TetR_C"/>
</dbReference>
<dbReference type="Pfam" id="PF02909">
    <property type="entry name" value="TetR_C_1"/>
    <property type="match status" value="1"/>
</dbReference>
<dbReference type="Gene3D" id="1.10.10.60">
    <property type="entry name" value="Homeodomain-like"/>
    <property type="match status" value="1"/>
</dbReference>
<evidence type="ECO:0000256" key="4">
    <source>
        <dbReference type="PROSITE-ProRule" id="PRU00335"/>
    </source>
</evidence>
<evidence type="ECO:0000256" key="2">
    <source>
        <dbReference type="ARBA" id="ARBA00023125"/>
    </source>
</evidence>
<reference evidence="6 7" key="1">
    <citation type="submission" date="2024-09" db="EMBL/GenBank/DDBJ databases">
        <authorList>
            <person name="Sun Q."/>
            <person name="Mori K."/>
        </authorList>
    </citation>
    <scope>NUCLEOTIDE SEQUENCE [LARGE SCALE GENOMIC DNA]</scope>
    <source>
        <strain evidence="6 7">CCM 3426</strain>
    </source>
</reference>
<dbReference type="EMBL" id="JBHMEI010000063">
    <property type="protein sequence ID" value="MFB9207647.1"/>
    <property type="molecule type" value="Genomic_DNA"/>
</dbReference>
<proteinExistence type="predicted"/>
<evidence type="ECO:0000259" key="5">
    <source>
        <dbReference type="PROSITE" id="PS50977"/>
    </source>
</evidence>
<keyword evidence="1" id="KW-0805">Transcription regulation</keyword>
<accession>A0ABV5ISW2</accession>
<sequence>MERSGGGDPRQTLRLLWRSPQARSGRGRPPKVSLDKIVGAAMALADREGLAAMTMDRLAASLGVGTMTLYTHVPGKAELVDLMVDSAWRELDLTRSGSWRDQIEHYAKQNTALHERHPWLRMVSTVRPPLGPGLLARADFLLAALSMTGLSATEASAASDSIVTFVDAATATLAEHTHAERLSGLSDDDWWAARQEFWETIFDPARYPAIERTWRNGGLDRSAAEAAVRAFDLGLRALLDGIAAMAQQNHRSTS</sequence>
<dbReference type="SUPFAM" id="SSF48498">
    <property type="entry name" value="Tetracyclin repressor-like, C-terminal domain"/>
    <property type="match status" value="1"/>
</dbReference>
<dbReference type="RefSeq" id="WP_189651296.1">
    <property type="nucleotide sequence ID" value="NZ_BMRC01000018.1"/>
</dbReference>
<gene>
    <name evidence="6" type="ORF">ACFFV7_41150</name>
</gene>
<dbReference type="Gene3D" id="1.10.357.10">
    <property type="entry name" value="Tetracycline Repressor, domain 2"/>
    <property type="match status" value="1"/>
</dbReference>
<organism evidence="6 7">
    <name type="scientific">Nonomuraea spiralis</name>
    <dbReference type="NCBI Taxonomy" id="46182"/>
    <lineage>
        <taxon>Bacteria</taxon>
        <taxon>Bacillati</taxon>
        <taxon>Actinomycetota</taxon>
        <taxon>Actinomycetes</taxon>
        <taxon>Streptosporangiales</taxon>
        <taxon>Streptosporangiaceae</taxon>
        <taxon>Nonomuraea</taxon>
    </lineage>
</organism>
<keyword evidence="7" id="KW-1185">Reference proteome</keyword>
<dbReference type="SUPFAM" id="SSF46689">
    <property type="entry name" value="Homeodomain-like"/>
    <property type="match status" value="1"/>
</dbReference>
<feature type="DNA-binding region" description="H-T-H motif" evidence="4">
    <location>
        <begin position="54"/>
        <end position="73"/>
    </location>
</feature>
<dbReference type="PROSITE" id="PS50977">
    <property type="entry name" value="HTH_TETR_2"/>
    <property type="match status" value="1"/>
</dbReference>
<evidence type="ECO:0000256" key="1">
    <source>
        <dbReference type="ARBA" id="ARBA00023015"/>
    </source>
</evidence>
<dbReference type="PANTHER" id="PTHR30055:SF151">
    <property type="entry name" value="TRANSCRIPTIONAL REGULATORY PROTEIN"/>
    <property type="match status" value="1"/>
</dbReference>
<dbReference type="Proteomes" id="UP001589647">
    <property type="component" value="Unassembled WGS sequence"/>
</dbReference>
<keyword evidence="2 4" id="KW-0238">DNA-binding</keyword>
<dbReference type="InterPro" id="IPR001647">
    <property type="entry name" value="HTH_TetR"/>
</dbReference>
<evidence type="ECO:0000256" key="3">
    <source>
        <dbReference type="ARBA" id="ARBA00023163"/>
    </source>
</evidence>
<dbReference type="PANTHER" id="PTHR30055">
    <property type="entry name" value="HTH-TYPE TRANSCRIPTIONAL REGULATOR RUTR"/>
    <property type="match status" value="1"/>
</dbReference>